<comment type="similarity">
    <text evidence="2 9">Belongs to the OXA1/ALB3/YidC family.</text>
</comment>
<evidence type="ECO:0000256" key="1">
    <source>
        <dbReference type="ARBA" id="ARBA00004448"/>
    </source>
</evidence>
<comment type="caution">
    <text evidence="13">The sequence shown here is derived from an EMBL/GenBank/DDBJ whole genome shotgun (WGS) entry which is preliminary data.</text>
</comment>
<evidence type="ECO:0000256" key="5">
    <source>
        <dbReference type="ARBA" id="ARBA00022946"/>
    </source>
</evidence>
<dbReference type="GO" id="GO:0005743">
    <property type="term" value="C:mitochondrial inner membrane"/>
    <property type="evidence" value="ECO:0007669"/>
    <property type="project" value="UniProtKB-SubCell"/>
</dbReference>
<evidence type="ECO:0000256" key="2">
    <source>
        <dbReference type="ARBA" id="ARBA00009877"/>
    </source>
</evidence>
<dbReference type="AlphaFoldDB" id="A0A9P9Y7W1"/>
<feature type="transmembrane region" description="Helical" evidence="11">
    <location>
        <begin position="279"/>
        <end position="299"/>
    </location>
</feature>
<feature type="compositionally biased region" description="Polar residues" evidence="10">
    <location>
        <begin position="174"/>
        <end position="186"/>
    </location>
</feature>
<dbReference type="Proteomes" id="UP001055219">
    <property type="component" value="Unassembled WGS sequence"/>
</dbReference>
<feature type="region of interest" description="Disordered" evidence="10">
    <location>
        <begin position="531"/>
        <end position="574"/>
    </location>
</feature>
<evidence type="ECO:0000256" key="11">
    <source>
        <dbReference type="SAM" id="Phobius"/>
    </source>
</evidence>
<feature type="region of interest" description="Disordered" evidence="10">
    <location>
        <begin position="170"/>
        <end position="198"/>
    </location>
</feature>
<dbReference type="PANTHER" id="PTHR12428">
    <property type="entry name" value="OXA1"/>
    <property type="match status" value="1"/>
</dbReference>
<feature type="compositionally biased region" description="Low complexity" evidence="10">
    <location>
        <begin position="27"/>
        <end position="37"/>
    </location>
</feature>
<feature type="compositionally biased region" description="Basic and acidic residues" evidence="10">
    <location>
        <begin position="540"/>
        <end position="574"/>
    </location>
</feature>
<keyword evidence="7" id="KW-0496">Mitochondrion</keyword>
<dbReference type="InterPro" id="IPR001708">
    <property type="entry name" value="YidC/ALB3/OXA1/COX18"/>
</dbReference>
<feature type="transmembrane region" description="Helical" evidence="11">
    <location>
        <begin position="390"/>
        <end position="414"/>
    </location>
</feature>
<keyword evidence="3 9" id="KW-0812">Transmembrane</keyword>
<feature type="transmembrane region" description="Helical" evidence="11">
    <location>
        <begin position="434"/>
        <end position="451"/>
    </location>
</feature>
<reference evidence="13" key="1">
    <citation type="journal article" date="2021" name="J Fungi (Basel)">
        <title>Genomic and Metabolomic Analyses of the Marine Fungus Emericellopsis cladophorae: Insights into Saltwater Adaptability Mechanisms and Its Biosynthetic Potential.</title>
        <authorList>
            <person name="Goncalves M.F.M."/>
            <person name="Hilario S."/>
            <person name="Van de Peer Y."/>
            <person name="Esteves A.C."/>
            <person name="Alves A."/>
        </authorList>
    </citation>
    <scope>NUCLEOTIDE SEQUENCE</scope>
    <source>
        <strain evidence="13">MUM 19.33</strain>
    </source>
</reference>
<protein>
    <recommendedName>
        <fullName evidence="12">Membrane insertase YidC/Oxa/ALB C-terminal domain-containing protein</fullName>
    </recommendedName>
</protein>
<dbReference type="RefSeq" id="XP_051365839.1">
    <property type="nucleotide sequence ID" value="XM_051502671.1"/>
</dbReference>
<accession>A0A9P9Y7W1</accession>
<feature type="domain" description="Membrane insertase YidC/Oxa/ALB C-terminal" evidence="12">
    <location>
        <begin position="279"/>
        <end position="455"/>
    </location>
</feature>
<dbReference type="InterPro" id="IPR028055">
    <property type="entry name" value="YidC/Oxa/ALB_C"/>
</dbReference>
<evidence type="ECO:0000313" key="13">
    <source>
        <dbReference type="EMBL" id="KAI6784983.1"/>
    </source>
</evidence>
<dbReference type="GeneID" id="75834549"/>
<dbReference type="OrthoDB" id="2148490at2759"/>
<evidence type="ECO:0000256" key="10">
    <source>
        <dbReference type="SAM" id="MobiDB-lite"/>
    </source>
</evidence>
<dbReference type="GO" id="GO:0005741">
    <property type="term" value="C:mitochondrial outer membrane"/>
    <property type="evidence" value="ECO:0007669"/>
    <property type="project" value="InterPro"/>
</dbReference>
<proteinExistence type="inferred from homology"/>
<dbReference type="Pfam" id="PF02096">
    <property type="entry name" value="60KD_IMP"/>
    <property type="match status" value="1"/>
</dbReference>
<evidence type="ECO:0000256" key="7">
    <source>
        <dbReference type="ARBA" id="ARBA00023128"/>
    </source>
</evidence>
<evidence type="ECO:0000256" key="6">
    <source>
        <dbReference type="ARBA" id="ARBA00022989"/>
    </source>
</evidence>
<feature type="region of interest" description="Disordered" evidence="10">
    <location>
        <begin position="1"/>
        <end position="37"/>
    </location>
</feature>
<evidence type="ECO:0000256" key="9">
    <source>
        <dbReference type="RuleBase" id="RU003945"/>
    </source>
</evidence>
<dbReference type="GO" id="GO:0032977">
    <property type="term" value="F:membrane insertase activity"/>
    <property type="evidence" value="ECO:0007669"/>
    <property type="project" value="InterPro"/>
</dbReference>
<evidence type="ECO:0000259" key="12">
    <source>
        <dbReference type="Pfam" id="PF02096"/>
    </source>
</evidence>
<evidence type="ECO:0000313" key="14">
    <source>
        <dbReference type="Proteomes" id="UP001055219"/>
    </source>
</evidence>
<dbReference type="CDD" id="cd20069">
    <property type="entry name" value="5TM_Oxa1-like"/>
    <property type="match status" value="1"/>
</dbReference>
<sequence>MAYEDSANPLAESGVTMRSDSEHYSEEPSASPSSSDSPVIVYKPPTVWSLFRGAAINLVLPFINGMMLGFGELFAHEAAFRLGWGGTKYHFHRIATMLPSRGMLRSSGAQRQLLVKAAGHGRGFGTLRPAVHGSRSSPLATLKSKTVAPLALGSAASARHLSLWGYGSKKSEAAPSTNPIESSAAESGQKLASEANAQSVPIDATPASSTTSPPADLSAISDIVNESTGSSSSSGYEILSRSQDYIGYLHDLGLNYGWGFTSSMQWVIEHIHVWSGLPWGLSIMGAAVALRVAMFYPMIRSTAFAARTRRMQEDPRHEKVKELMKPGVMSDPVKTQQIRAVQGVLKQEYNVPASGILWGFLPIPFSFGLFRAVSGMTNLPVPGWESAGYLWFQDLTATDPYFILPIITAGLMSLTMRVNRKNTAVSQRATMDKISWVLFPVIVFATCWLSAAVNLMGVAFGGSTLAATALLNMNTVRRLFRIPLADNDTPTKPVATYTAPRDPTAPVAVEKTGTQSIRAGFDNLVKSVKEQGSSIMPTGQKEEQEEKARKQRIQKAEEMAAAQRERDFINKYKK</sequence>
<keyword evidence="5" id="KW-0809">Transit peptide</keyword>
<evidence type="ECO:0000256" key="3">
    <source>
        <dbReference type="ARBA" id="ARBA00022692"/>
    </source>
</evidence>
<name>A0A9P9Y7W1_9HYPO</name>
<reference evidence="13" key="2">
    <citation type="submission" date="2022-07" db="EMBL/GenBank/DDBJ databases">
        <authorList>
            <person name="Goncalves M.F.M."/>
            <person name="Hilario S."/>
            <person name="Van De Peer Y."/>
            <person name="Esteves A.C."/>
            <person name="Alves A."/>
        </authorList>
    </citation>
    <scope>NUCLEOTIDE SEQUENCE</scope>
    <source>
        <strain evidence="13">MUM 19.33</strain>
    </source>
</reference>
<evidence type="ECO:0000256" key="8">
    <source>
        <dbReference type="ARBA" id="ARBA00023136"/>
    </source>
</evidence>
<dbReference type="GO" id="GO:0032979">
    <property type="term" value="P:protein insertion into mitochondrial inner membrane from matrix"/>
    <property type="evidence" value="ECO:0007669"/>
    <property type="project" value="TreeGrafter"/>
</dbReference>
<keyword evidence="8 11" id="KW-0472">Membrane</keyword>
<dbReference type="PANTHER" id="PTHR12428:SF66">
    <property type="entry name" value="MITOCHONDRIAL INNER MEMBRANE PROTEIN OXA1L"/>
    <property type="match status" value="1"/>
</dbReference>
<feature type="transmembrane region" description="Helical" evidence="11">
    <location>
        <begin position="349"/>
        <end position="370"/>
    </location>
</feature>
<comment type="subcellular location">
    <subcellularLocation>
        <location evidence="9">Membrane</location>
        <topology evidence="9">Multi-pass membrane protein</topology>
    </subcellularLocation>
    <subcellularLocation>
        <location evidence="1">Mitochondrion inner membrane</location>
        <topology evidence="1">Multi-pass membrane protein</topology>
    </subcellularLocation>
</comment>
<keyword evidence="14" id="KW-1185">Reference proteome</keyword>
<evidence type="ECO:0000256" key="4">
    <source>
        <dbReference type="ARBA" id="ARBA00022792"/>
    </source>
</evidence>
<keyword evidence="4" id="KW-0999">Mitochondrion inner membrane</keyword>
<dbReference type="Pfam" id="PF08219">
    <property type="entry name" value="TOM13"/>
    <property type="match status" value="1"/>
</dbReference>
<gene>
    <name evidence="13" type="ORF">J7T54_008077</name>
</gene>
<dbReference type="EMBL" id="JAGIXG020000003">
    <property type="protein sequence ID" value="KAI6784983.1"/>
    <property type="molecule type" value="Genomic_DNA"/>
</dbReference>
<keyword evidence="6 11" id="KW-1133">Transmembrane helix</keyword>
<dbReference type="InterPro" id="IPR013262">
    <property type="entry name" value="OMP_MIM1/TOM13_mt"/>
</dbReference>
<organism evidence="13 14">
    <name type="scientific">Emericellopsis cladophorae</name>
    <dbReference type="NCBI Taxonomy" id="2686198"/>
    <lineage>
        <taxon>Eukaryota</taxon>
        <taxon>Fungi</taxon>
        <taxon>Dikarya</taxon>
        <taxon>Ascomycota</taxon>
        <taxon>Pezizomycotina</taxon>
        <taxon>Sordariomycetes</taxon>
        <taxon>Hypocreomycetidae</taxon>
        <taxon>Hypocreales</taxon>
        <taxon>Bionectriaceae</taxon>
        <taxon>Emericellopsis</taxon>
    </lineage>
</organism>